<reference evidence="6" key="1">
    <citation type="submission" date="2020-04" db="EMBL/GenBank/DDBJ databases">
        <title>Analysis of mating type loci in Filobasidium floriforme.</title>
        <authorList>
            <person name="Nowrousian M."/>
        </authorList>
    </citation>
    <scope>NUCLEOTIDE SEQUENCE</scope>
    <source>
        <strain evidence="6">CBS 6242</strain>
    </source>
</reference>
<feature type="region of interest" description="Disordered" evidence="4">
    <location>
        <begin position="672"/>
        <end position="720"/>
    </location>
</feature>
<evidence type="ECO:0000259" key="5">
    <source>
        <dbReference type="PROSITE" id="PS50105"/>
    </source>
</evidence>
<comment type="caution">
    <text evidence="6">The sequence shown here is derived from an EMBL/GenBank/DDBJ whole genome shotgun (WGS) entry which is preliminary data.</text>
</comment>
<accession>A0A8K0JP98</accession>
<dbReference type="AlphaFoldDB" id="A0A8K0JP98"/>
<feature type="region of interest" description="Disordered" evidence="4">
    <location>
        <begin position="215"/>
        <end position="241"/>
    </location>
</feature>
<feature type="compositionally biased region" description="Polar residues" evidence="4">
    <location>
        <begin position="34"/>
        <end position="67"/>
    </location>
</feature>
<keyword evidence="3" id="KW-0694">RNA-binding</keyword>
<dbReference type="InterPro" id="IPR057327">
    <property type="entry name" value="Vts1_dom"/>
</dbReference>
<feature type="region of interest" description="Disordered" evidence="4">
    <location>
        <begin position="333"/>
        <end position="363"/>
    </location>
</feature>
<dbReference type="PROSITE" id="PS50105">
    <property type="entry name" value="SAM_DOMAIN"/>
    <property type="match status" value="1"/>
</dbReference>
<feature type="compositionally biased region" description="Low complexity" evidence="4">
    <location>
        <begin position="142"/>
        <end position="160"/>
    </location>
</feature>
<dbReference type="PANTHER" id="PTHR12515:SF5">
    <property type="entry name" value="PROTEIN SMAUG"/>
    <property type="match status" value="1"/>
</dbReference>
<feature type="region of interest" description="Disordered" evidence="4">
    <location>
        <begin position="1"/>
        <end position="160"/>
    </location>
</feature>
<feature type="region of interest" description="Disordered" evidence="4">
    <location>
        <begin position="450"/>
        <end position="487"/>
    </location>
</feature>
<feature type="domain" description="SAM" evidence="5">
    <location>
        <begin position="728"/>
        <end position="789"/>
    </location>
</feature>
<dbReference type="InterPro" id="IPR001660">
    <property type="entry name" value="SAM"/>
</dbReference>
<dbReference type="InterPro" id="IPR013761">
    <property type="entry name" value="SAM/pointed_sf"/>
</dbReference>
<evidence type="ECO:0000313" key="7">
    <source>
        <dbReference type="Proteomes" id="UP000812966"/>
    </source>
</evidence>
<organism evidence="6 7">
    <name type="scientific">Filobasidium floriforme</name>
    <dbReference type="NCBI Taxonomy" id="5210"/>
    <lineage>
        <taxon>Eukaryota</taxon>
        <taxon>Fungi</taxon>
        <taxon>Dikarya</taxon>
        <taxon>Basidiomycota</taxon>
        <taxon>Agaricomycotina</taxon>
        <taxon>Tremellomycetes</taxon>
        <taxon>Filobasidiales</taxon>
        <taxon>Filobasidiaceae</taxon>
        <taxon>Filobasidium</taxon>
    </lineage>
</organism>
<sequence>MSQANPTSYQSTRTPSPQPPSNQNQNQDYVPNGRPTSQILSSSKVNQSLGLPQQQPNTVGTTSTARFSTGGIGMGMFGTSQPGVTSGQSLRSDGGNNTNNNSNGSGAASYSNERSSNTNSNVNTANRHVSLAAGMGGGSGNGQQLHQPQPQQQQGNGNVGDRLATARAVSPRLPGSAGPGSNQFPVYSGAANGLLQGSSTNQGLGGLGLGAAPGARPGAGVRPASEYLGGGNKGQRGKEASPENEAIETWFTDLQAYEAQLDALASASMDQNFTDELQAIESWFRVLSENERTAALYSLLQQSTTAQVRFFQKVLSQMSQSDPVSALLSPAMGSSMQSQQDGSRLGATPNLGGMRSPGLGSGGFPSSPSVNQFLAPDAAVSQETFGSPSAQLAAQRNRMKQNRISAPGTLQVSEAGRFLGGQLNDVIERGSSPGMDSNASRSPAMGAGMLGAGNDSRPKSTDFAGLANVPPGSRSPRPNNSNTGNNGIVGLGLPNTGLRSPKFDDQFSPMLQGSWASMMNTPMMPMFADNNAANMSQADLAAALGNLGINGLGQQAGNIVLDDAAKFKRRPQNAVVYNDDGEPIPQQQHQTRLESPRPGAGFQSGGAWRSPMAQQGEFGGNSGLQGLAGLGLAGGMGGIGLDAGNLAGLGMGMGMGIGMGMANISPNPMLNSTGFAGSQGMWNSGSRSRSQTERPRKSPMLRQGEKPGAGGGAGAGAGVAGENDVDERVLKDVAYWLRVLRLHKYTPNFQGEKWQDIVSMNDAKLQDMGVAALGARRKLLKVFANVRTHYKIPHPEGYLEELGTDDKDSKDKDGDDAEPGADKE</sequence>
<evidence type="ECO:0000313" key="6">
    <source>
        <dbReference type="EMBL" id="KAG7562950.1"/>
    </source>
</evidence>
<evidence type="ECO:0000256" key="4">
    <source>
        <dbReference type="SAM" id="MobiDB-lite"/>
    </source>
</evidence>
<feature type="compositionally biased region" description="Low complexity" evidence="4">
    <location>
        <begin position="1"/>
        <end position="27"/>
    </location>
</feature>
<feature type="region of interest" description="Disordered" evidence="4">
    <location>
        <begin position="796"/>
        <end position="824"/>
    </location>
</feature>
<feature type="compositionally biased region" description="Polar residues" evidence="4">
    <location>
        <begin position="672"/>
        <end position="689"/>
    </location>
</feature>
<dbReference type="SUPFAM" id="SSF47769">
    <property type="entry name" value="SAM/Pointed domain"/>
    <property type="match status" value="1"/>
</dbReference>
<dbReference type="GO" id="GO:0003729">
    <property type="term" value="F:mRNA binding"/>
    <property type="evidence" value="ECO:0007669"/>
    <property type="project" value="TreeGrafter"/>
</dbReference>
<feature type="compositionally biased region" description="Low complexity" evidence="4">
    <location>
        <begin position="94"/>
        <end position="123"/>
    </location>
</feature>
<dbReference type="InterPro" id="IPR050897">
    <property type="entry name" value="SMAUG/VTS1_RNA-bind"/>
</dbReference>
<dbReference type="GO" id="GO:0000932">
    <property type="term" value="C:P-body"/>
    <property type="evidence" value="ECO:0007669"/>
    <property type="project" value="TreeGrafter"/>
</dbReference>
<feature type="compositionally biased region" description="Low complexity" evidence="4">
    <location>
        <begin position="351"/>
        <end position="363"/>
    </location>
</feature>
<proteinExistence type="predicted"/>
<evidence type="ECO:0000256" key="2">
    <source>
        <dbReference type="ARBA" id="ARBA00022490"/>
    </source>
</evidence>
<dbReference type="PANTHER" id="PTHR12515">
    <property type="entry name" value="STERILE ALPHA MOTIF DOMAIN CONTAINING PROTEIN 4-RELATED"/>
    <property type="match status" value="1"/>
</dbReference>
<dbReference type="SMART" id="SM00454">
    <property type="entry name" value="SAM"/>
    <property type="match status" value="1"/>
</dbReference>
<dbReference type="EMBL" id="JABELV010000023">
    <property type="protein sequence ID" value="KAG7562950.1"/>
    <property type="molecule type" value="Genomic_DNA"/>
</dbReference>
<dbReference type="Proteomes" id="UP000812966">
    <property type="component" value="Unassembled WGS sequence"/>
</dbReference>
<gene>
    <name evidence="6" type="ORF">FFLO_01640</name>
</gene>
<feature type="compositionally biased region" description="Gly residues" evidence="4">
    <location>
        <begin position="707"/>
        <end position="719"/>
    </location>
</feature>
<keyword evidence="7" id="KW-1185">Reference proteome</keyword>
<feature type="compositionally biased region" description="Low complexity" evidence="4">
    <location>
        <begin position="470"/>
        <end position="486"/>
    </location>
</feature>
<dbReference type="Pfam" id="PF07647">
    <property type="entry name" value="SAM_2"/>
    <property type="match status" value="1"/>
</dbReference>
<feature type="compositionally biased region" description="Low complexity" evidence="4">
    <location>
        <begin position="333"/>
        <end position="343"/>
    </location>
</feature>
<dbReference type="OrthoDB" id="2155283at2759"/>
<evidence type="ECO:0000256" key="1">
    <source>
        <dbReference type="ARBA" id="ARBA00004496"/>
    </source>
</evidence>
<dbReference type="Gene3D" id="1.10.150.50">
    <property type="entry name" value="Transcription Factor, Ets-1"/>
    <property type="match status" value="1"/>
</dbReference>
<feature type="compositionally biased region" description="Basic and acidic residues" evidence="4">
    <location>
        <begin position="804"/>
        <end position="813"/>
    </location>
</feature>
<feature type="compositionally biased region" description="Low complexity" evidence="4">
    <location>
        <begin position="215"/>
        <end position="224"/>
    </location>
</feature>
<feature type="compositionally biased region" description="Polar residues" evidence="4">
    <location>
        <begin position="78"/>
        <end position="91"/>
    </location>
</feature>
<name>A0A8K0JP98_9TREE</name>
<protein>
    <recommendedName>
        <fullName evidence="5">SAM domain-containing protein</fullName>
    </recommendedName>
</protein>
<feature type="region of interest" description="Disordered" evidence="4">
    <location>
        <begin position="577"/>
        <end position="605"/>
    </location>
</feature>
<keyword evidence="2" id="KW-0963">Cytoplasm</keyword>
<dbReference type="GO" id="GO:0000289">
    <property type="term" value="P:nuclear-transcribed mRNA poly(A) tail shortening"/>
    <property type="evidence" value="ECO:0007669"/>
    <property type="project" value="TreeGrafter"/>
</dbReference>
<comment type="subcellular location">
    <subcellularLocation>
        <location evidence="1">Cytoplasm</location>
    </subcellularLocation>
</comment>
<dbReference type="Pfam" id="PF25479">
    <property type="entry name" value="Vts1"/>
    <property type="match status" value="1"/>
</dbReference>
<evidence type="ECO:0000256" key="3">
    <source>
        <dbReference type="ARBA" id="ARBA00022884"/>
    </source>
</evidence>
<feature type="compositionally biased region" description="Acidic residues" evidence="4">
    <location>
        <begin position="814"/>
        <end position="824"/>
    </location>
</feature>